<accession>A0A1G9ZQK6</accession>
<dbReference type="AlphaFoldDB" id="A0A1G9ZQK6"/>
<keyword evidence="4" id="KW-1185">Reference proteome</keyword>
<gene>
    <name evidence="3" type="ORF">SAMN04488502_11535</name>
</gene>
<protein>
    <submittedName>
        <fullName evidence="3">Uncharacterized protein</fullName>
    </submittedName>
</protein>
<evidence type="ECO:0000313" key="4">
    <source>
        <dbReference type="Proteomes" id="UP000214880"/>
    </source>
</evidence>
<name>A0A1G9ZQK6_9FIRM</name>
<keyword evidence="1" id="KW-0175">Coiled coil</keyword>
<dbReference type="RefSeq" id="WP_092074952.1">
    <property type="nucleotide sequence ID" value="NZ_FNHB01000015.1"/>
</dbReference>
<evidence type="ECO:0000256" key="1">
    <source>
        <dbReference type="SAM" id="Coils"/>
    </source>
</evidence>
<feature type="region of interest" description="Disordered" evidence="2">
    <location>
        <begin position="206"/>
        <end position="225"/>
    </location>
</feature>
<dbReference type="Proteomes" id="UP000214880">
    <property type="component" value="Unassembled WGS sequence"/>
</dbReference>
<organism evidence="3 4">
    <name type="scientific">Dendrosporobacter quercicolus</name>
    <dbReference type="NCBI Taxonomy" id="146817"/>
    <lineage>
        <taxon>Bacteria</taxon>
        <taxon>Bacillati</taxon>
        <taxon>Bacillota</taxon>
        <taxon>Negativicutes</taxon>
        <taxon>Selenomonadales</taxon>
        <taxon>Sporomusaceae</taxon>
        <taxon>Dendrosporobacter</taxon>
    </lineage>
</organism>
<feature type="region of interest" description="Disordered" evidence="2">
    <location>
        <begin position="232"/>
        <end position="255"/>
    </location>
</feature>
<sequence length="255" mass="27457">MTLEQLLEALAKLPEGSKFAEALKALIAAKEAELGQQKAQFKTLTKTLKDTEDKLKATTSRLEQFHDHTGIADDVEDLDTALADLKAQAEKNGGKNAPEIAQLQRDNAKLQRELKKNTESLAAFEKLANEERAKRQTSERNRALLSALTEHKAIKPDQLLKILADKVKINDDDSLAFLKDDGEEIEVATGVKAWLDANPEFVFNPQSPGAGGGGGGTGGKAGEAGAFGKALAQQVTTQQTPSLQKGAEFYFGKGE</sequence>
<feature type="coiled-coil region" evidence="1">
    <location>
        <begin position="100"/>
        <end position="141"/>
    </location>
</feature>
<feature type="compositionally biased region" description="Polar residues" evidence="2">
    <location>
        <begin position="233"/>
        <end position="243"/>
    </location>
</feature>
<evidence type="ECO:0000256" key="2">
    <source>
        <dbReference type="SAM" id="MobiDB-lite"/>
    </source>
</evidence>
<dbReference type="OrthoDB" id="1625354at2"/>
<evidence type="ECO:0000313" key="3">
    <source>
        <dbReference type="EMBL" id="SDN23500.1"/>
    </source>
</evidence>
<feature type="compositionally biased region" description="Gly residues" evidence="2">
    <location>
        <begin position="209"/>
        <end position="222"/>
    </location>
</feature>
<reference evidence="3 4" key="1">
    <citation type="submission" date="2016-10" db="EMBL/GenBank/DDBJ databases">
        <authorList>
            <person name="de Groot N.N."/>
        </authorList>
    </citation>
    <scope>NUCLEOTIDE SEQUENCE [LARGE SCALE GENOMIC DNA]</scope>
    <source>
        <strain evidence="3 4">DSM 1736</strain>
    </source>
</reference>
<dbReference type="EMBL" id="FNHB01000015">
    <property type="protein sequence ID" value="SDN23500.1"/>
    <property type="molecule type" value="Genomic_DNA"/>
</dbReference>
<feature type="coiled-coil region" evidence="1">
    <location>
        <begin position="20"/>
        <end position="54"/>
    </location>
</feature>
<proteinExistence type="predicted"/>
<dbReference type="STRING" id="146817.SAMN04488502_11535"/>